<feature type="binding site" evidence="10">
    <location>
        <position position="69"/>
    </location>
    <ligand>
        <name>substrate</name>
    </ligand>
</feature>
<dbReference type="GO" id="GO:0009146">
    <property type="term" value="P:purine nucleoside triphosphate catabolic process"/>
    <property type="evidence" value="ECO:0007669"/>
    <property type="project" value="UniProtKB-UniRule"/>
</dbReference>
<dbReference type="CDD" id="cd00515">
    <property type="entry name" value="HAM1"/>
    <property type="match status" value="1"/>
</dbReference>
<comment type="caution">
    <text evidence="12">The sequence shown here is derived from an EMBL/GenBank/DDBJ whole genome shotgun (WGS) entry which is preliminary data.</text>
</comment>
<comment type="cofactor">
    <cofactor evidence="10">
        <name>Mg(2+)</name>
        <dbReference type="ChEBI" id="CHEBI:18420"/>
    </cofactor>
    <text evidence="10">Binds 1 Mg(2+) ion per subunit.</text>
</comment>
<comment type="similarity">
    <text evidence="1 10 11">Belongs to the HAM1 NTPase family.</text>
</comment>
<dbReference type="GO" id="GO:0005829">
    <property type="term" value="C:cytosol"/>
    <property type="evidence" value="ECO:0007669"/>
    <property type="project" value="TreeGrafter"/>
</dbReference>
<keyword evidence="3 10" id="KW-0479">Metal-binding</keyword>
<dbReference type="EC" id="3.6.1.66" evidence="10"/>
<dbReference type="InterPro" id="IPR002637">
    <property type="entry name" value="RdgB/HAM1"/>
</dbReference>
<dbReference type="Gene3D" id="3.90.950.10">
    <property type="match status" value="1"/>
</dbReference>
<dbReference type="NCBIfam" id="TIGR00042">
    <property type="entry name" value="RdgB/HAM1 family non-canonical purine NTP pyrophosphatase"/>
    <property type="match status" value="1"/>
</dbReference>
<evidence type="ECO:0000256" key="8">
    <source>
        <dbReference type="ARBA" id="ARBA00051875"/>
    </source>
</evidence>
<keyword evidence="6 10" id="KW-0460">Magnesium</keyword>
<evidence type="ECO:0000256" key="1">
    <source>
        <dbReference type="ARBA" id="ARBA00008023"/>
    </source>
</evidence>
<dbReference type="GO" id="GO:0035870">
    <property type="term" value="F:dITP diphosphatase activity"/>
    <property type="evidence" value="ECO:0007669"/>
    <property type="project" value="UniProtKB-UniRule"/>
</dbReference>
<keyword evidence="5 10" id="KW-0378">Hydrolase</keyword>
<comment type="subunit">
    <text evidence="2 10">Homodimer.</text>
</comment>
<evidence type="ECO:0000256" key="5">
    <source>
        <dbReference type="ARBA" id="ARBA00022801"/>
    </source>
</evidence>
<dbReference type="InterPro" id="IPR020922">
    <property type="entry name" value="dITP/XTP_pyrophosphatase"/>
</dbReference>
<gene>
    <name evidence="12" type="ORF">K8352_09650</name>
</gene>
<proteinExistence type="inferred from homology"/>
<evidence type="ECO:0000313" key="12">
    <source>
        <dbReference type="EMBL" id="MCG2461011.1"/>
    </source>
</evidence>
<feature type="binding site" evidence="10">
    <location>
        <position position="68"/>
    </location>
    <ligand>
        <name>Mg(2+)</name>
        <dbReference type="ChEBI" id="CHEBI:18420"/>
    </ligand>
</feature>
<dbReference type="GO" id="GO:0009117">
    <property type="term" value="P:nucleotide metabolic process"/>
    <property type="evidence" value="ECO:0007669"/>
    <property type="project" value="UniProtKB-KW"/>
</dbReference>
<accession>A0AAE3JPG2</accession>
<dbReference type="GO" id="GO:0036222">
    <property type="term" value="F:XTP diphosphatase activity"/>
    <property type="evidence" value="ECO:0007669"/>
    <property type="project" value="UniProtKB-UniRule"/>
</dbReference>
<dbReference type="SUPFAM" id="SSF52972">
    <property type="entry name" value="ITPase-like"/>
    <property type="match status" value="1"/>
</dbReference>
<comment type="caution">
    <text evidence="10">Lacks conserved residue(s) required for the propagation of feature annotation.</text>
</comment>
<dbReference type="InterPro" id="IPR029001">
    <property type="entry name" value="ITPase-like_fam"/>
</dbReference>
<dbReference type="GO" id="GO:0000166">
    <property type="term" value="F:nucleotide binding"/>
    <property type="evidence" value="ECO:0007669"/>
    <property type="project" value="UniProtKB-KW"/>
</dbReference>
<dbReference type="PANTHER" id="PTHR11067:SF9">
    <property type="entry name" value="INOSINE TRIPHOSPHATE PYROPHOSPHATASE"/>
    <property type="match status" value="1"/>
</dbReference>
<reference evidence="12" key="1">
    <citation type="submission" date="2023-02" db="EMBL/GenBank/DDBJ databases">
        <title>Genome of Flavobacteriaceae gen. nov. sp. strain F89.</title>
        <authorList>
            <person name="Wang Y."/>
        </authorList>
    </citation>
    <scope>NUCLEOTIDE SEQUENCE</scope>
    <source>
        <strain evidence="12">F89</strain>
    </source>
</reference>
<comment type="catalytic activity">
    <reaction evidence="9 10">
        <text>XTP + H2O = XMP + diphosphate + H(+)</text>
        <dbReference type="Rhea" id="RHEA:28610"/>
        <dbReference type="ChEBI" id="CHEBI:15377"/>
        <dbReference type="ChEBI" id="CHEBI:15378"/>
        <dbReference type="ChEBI" id="CHEBI:33019"/>
        <dbReference type="ChEBI" id="CHEBI:57464"/>
        <dbReference type="ChEBI" id="CHEBI:61314"/>
        <dbReference type="EC" id="3.6.1.66"/>
    </reaction>
</comment>
<evidence type="ECO:0000256" key="10">
    <source>
        <dbReference type="HAMAP-Rule" id="MF_01405"/>
    </source>
</evidence>
<feature type="active site" description="Proton acceptor" evidence="10">
    <location>
        <position position="68"/>
    </location>
</feature>
<dbReference type="EMBL" id="JAIRBC010000012">
    <property type="protein sequence ID" value="MCG2461011.1"/>
    <property type="molecule type" value="Genomic_DNA"/>
</dbReference>
<dbReference type="HAMAP" id="MF_01405">
    <property type="entry name" value="Non_canon_purine_NTPase"/>
    <property type="match status" value="1"/>
</dbReference>
<evidence type="ECO:0000256" key="11">
    <source>
        <dbReference type="RuleBase" id="RU003781"/>
    </source>
</evidence>
<dbReference type="AlphaFoldDB" id="A0AAE3JPG2"/>
<feature type="binding site" evidence="10">
    <location>
        <begin position="148"/>
        <end position="151"/>
    </location>
    <ligand>
        <name>substrate</name>
    </ligand>
</feature>
<evidence type="ECO:0000256" key="4">
    <source>
        <dbReference type="ARBA" id="ARBA00022741"/>
    </source>
</evidence>
<keyword evidence="13" id="KW-1185">Reference proteome</keyword>
<feature type="binding site" evidence="10">
    <location>
        <begin position="176"/>
        <end position="177"/>
    </location>
    <ligand>
        <name>substrate</name>
    </ligand>
</feature>
<evidence type="ECO:0000256" key="7">
    <source>
        <dbReference type="ARBA" id="ARBA00023080"/>
    </source>
</evidence>
<evidence type="ECO:0000313" key="13">
    <source>
        <dbReference type="Proteomes" id="UP001200642"/>
    </source>
</evidence>
<comment type="function">
    <text evidence="10">Pyrophosphatase that catalyzes the hydrolysis of nucleoside triphosphates to their monophosphate derivatives, with a high preference for the non-canonical purine nucleotides XTP (xanthosine triphosphate), dITP (deoxyinosine triphosphate) and ITP. Seems to function as a house-cleaning enzyme that removes non-canonical purine nucleotides from the nucleotide pool, thus preventing their incorporation into DNA/RNA and avoiding chromosomal lesions.</text>
</comment>
<dbReference type="GO" id="GO:0036220">
    <property type="term" value="F:ITP diphosphatase activity"/>
    <property type="evidence" value="ECO:0007669"/>
    <property type="project" value="UniProtKB-UniRule"/>
</dbReference>
<keyword evidence="4 10" id="KW-0547">Nucleotide-binding</keyword>
<evidence type="ECO:0000256" key="2">
    <source>
        <dbReference type="ARBA" id="ARBA00011738"/>
    </source>
</evidence>
<dbReference type="GO" id="GO:0017111">
    <property type="term" value="F:ribonucleoside triphosphate phosphatase activity"/>
    <property type="evidence" value="ECO:0007669"/>
    <property type="project" value="InterPro"/>
</dbReference>
<dbReference type="GO" id="GO:0046872">
    <property type="term" value="F:metal ion binding"/>
    <property type="evidence" value="ECO:0007669"/>
    <property type="project" value="UniProtKB-KW"/>
</dbReference>
<dbReference type="FunFam" id="3.90.950.10:FF:000001">
    <property type="entry name" value="dITP/XTP pyrophosphatase"/>
    <property type="match status" value="1"/>
</dbReference>
<dbReference type="NCBIfam" id="NF011398">
    <property type="entry name" value="PRK14823.1"/>
    <property type="match status" value="1"/>
</dbReference>
<name>A0AAE3JPG2_9FLAO</name>
<dbReference type="PANTHER" id="PTHR11067">
    <property type="entry name" value="INOSINE TRIPHOSPHATE PYROPHOSPHATASE/HAM1 PROTEIN"/>
    <property type="match status" value="1"/>
</dbReference>
<dbReference type="RefSeq" id="WP_317902159.1">
    <property type="nucleotide sequence ID" value="NZ_JAIRBC010000012.1"/>
</dbReference>
<comment type="catalytic activity">
    <reaction evidence="10">
        <text>ITP + H2O = IMP + diphosphate + H(+)</text>
        <dbReference type="Rhea" id="RHEA:29399"/>
        <dbReference type="ChEBI" id="CHEBI:15377"/>
        <dbReference type="ChEBI" id="CHEBI:15378"/>
        <dbReference type="ChEBI" id="CHEBI:33019"/>
        <dbReference type="ChEBI" id="CHEBI:58053"/>
        <dbReference type="ChEBI" id="CHEBI:61402"/>
        <dbReference type="EC" id="3.6.1.66"/>
    </reaction>
</comment>
<comment type="catalytic activity">
    <reaction evidence="8 10">
        <text>dITP + H2O = dIMP + diphosphate + H(+)</text>
        <dbReference type="Rhea" id="RHEA:28342"/>
        <dbReference type="ChEBI" id="CHEBI:15377"/>
        <dbReference type="ChEBI" id="CHEBI:15378"/>
        <dbReference type="ChEBI" id="CHEBI:33019"/>
        <dbReference type="ChEBI" id="CHEBI:61194"/>
        <dbReference type="ChEBI" id="CHEBI:61382"/>
        <dbReference type="EC" id="3.6.1.66"/>
    </reaction>
</comment>
<evidence type="ECO:0000256" key="9">
    <source>
        <dbReference type="ARBA" id="ARBA00052017"/>
    </source>
</evidence>
<keyword evidence="7 10" id="KW-0546">Nucleotide metabolism</keyword>
<sequence length="194" mass="21728">MKLVFATHNPNKFEEVVQLLPATIQLLSLDDIGCLDEIPETGDTLEENAKMKADFVTLNFGYSCFADDTGLLVDALNGAPGVHSARYAGEQRNPDDNIEKLISELGQSDQRSARFKTVIALNFEERSHLFSGIVEGEITYKRTGDLGFGYDSIFLPKGYDKTFAELPLRVKNQISHRGQAMLRLINHLKSRYDN</sequence>
<dbReference type="Pfam" id="PF01725">
    <property type="entry name" value="Ham1p_like"/>
    <property type="match status" value="1"/>
</dbReference>
<feature type="binding site" evidence="10">
    <location>
        <position position="171"/>
    </location>
    <ligand>
        <name>substrate</name>
    </ligand>
</feature>
<protein>
    <recommendedName>
        <fullName evidence="10">dITP/XTP pyrophosphatase</fullName>
        <ecNumber evidence="10">3.6.1.66</ecNumber>
    </recommendedName>
    <alternativeName>
        <fullName evidence="10">Non-canonical purine NTP pyrophosphatase</fullName>
    </alternativeName>
    <alternativeName>
        <fullName evidence="10">Non-standard purine NTP pyrophosphatase</fullName>
    </alternativeName>
    <alternativeName>
        <fullName evidence="10">Nucleoside-triphosphate diphosphatase</fullName>
    </alternativeName>
    <alternativeName>
        <fullName evidence="10">Nucleoside-triphosphate pyrophosphatase</fullName>
        <shortName evidence="10">NTPase</shortName>
    </alternativeName>
</protein>
<organism evidence="12 13">
    <name type="scientific">Cerina litoralis</name>
    <dbReference type="NCBI Taxonomy" id="2874477"/>
    <lineage>
        <taxon>Bacteria</taxon>
        <taxon>Pseudomonadati</taxon>
        <taxon>Bacteroidota</taxon>
        <taxon>Flavobacteriia</taxon>
        <taxon>Flavobacteriales</taxon>
        <taxon>Flavobacteriaceae</taxon>
        <taxon>Cerina</taxon>
    </lineage>
</organism>
<feature type="binding site" evidence="10">
    <location>
        <begin position="7"/>
        <end position="12"/>
    </location>
    <ligand>
        <name>substrate</name>
    </ligand>
</feature>
<evidence type="ECO:0000256" key="3">
    <source>
        <dbReference type="ARBA" id="ARBA00022723"/>
    </source>
</evidence>
<evidence type="ECO:0000256" key="6">
    <source>
        <dbReference type="ARBA" id="ARBA00022842"/>
    </source>
</evidence>
<dbReference type="Proteomes" id="UP001200642">
    <property type="component" value="Unassembled WGS sequence"/>
</dbReference>